<dbReference type="Gene3D" id="3.40.50.150">
    <property type="entry name" value="Vaccinia Virus protein VP39"/>
    <property type="match status" value="1"/>
</dbReference>
<evidence type="ECO:0000313" key="2">
    <source>
        <dbReference type="Proteomes" id="UP000075320"/>
    </source>
</evidence>
<organism evidence="1 2">
    <name type="scientific">Bdellovibrio bacteriovorus</name>
    <dbReference type="NCBI Taxonomy" id="959"/>
    <lineage>
        <taxon>Bacteria</taxon>
        <taxon>Pseudomonadati</taxon>
        <taxon>Bdellovibrionota</taxon>
        <taxon>Bdellovibrionia</taxon>
        <taxon>Bdellovibrionales</taxon>
        <taxon>Pseudobdellovibrionaceae</taxon>
        <taxon>Bdellovibrio</taxon>
    </lineage>
</organism>
<dbReference type="Pfam" id="PF12847">
    <property type="entry name" value="Methyltransf_18"/>
    <property type="match status" value="1"/>
</dbReference>
<dbReference type="Proteomes" id="UP000075320">
    <property type="component" value="Unassembled WGS sequence"/>
</dbReference>
<evidence type="ECO:0000313" key="1">
    <source>
        <dbReference type="EMBL" id="KYG67544.1"/>
    </source>
</evidence>
<dbReference type="PANTHER" id="PTHR38451:SF1">
    <property type="entry name" value="TRNA (ADENINE(22)-N(1))-METHYLTRANSFERASE"/>
    <property type="match status" value="1"/>
</dbReference>
<sequence length="160" mass="18386">MQLIYDQLIPGNPVWDFCCDHGYMGLNAYESGEFPSIHFVDQVRHIIEQLERRFEQEHYIKDHSAQAFFLPLAGEDLLTPVEGNVVIAGVGAFTIERILRSISSRGLLRAKKLILCPQGRAEKLLQSLPEIPDFDYEIGNEDCQIDERGRIRKLLIFNKK</sequence>
<dbReference type="AlphaFoldDB" id="A0A150WT93"/>
<keyword evidence="2" id="KW-1185">Reference proteome</keyword>
<dbReference type="OrthoDB" id="5295572at2"/>
<proteinExistence type="predicted"/>
<dbReference type="GO" id="GO:0032259">
    <property type="term" value="P:methylation"/>
    <property type="evidence" value="ECO:0007669"/>
    <property type="project" value="UniProtKB-KW"/>
</dbReference>
<keyword evidence="1" id="KW-0489">Methyltransferase</keyword>
<dbReference type="InterPro" id="IPR029063">
    <property type="entry name" value="SAM-dependent_MTases_sf"/>
</dbReference>
<dbReference type="RefSeq" id="WP_061835136.1">
    <property type="nucleotide sequence ID" value="NZ_LUKE01000001.1"/>
</dbReference>
<gene>
    <name evidence="1" type="ORF">AZI86_09750</name>
</gene>
<keyword evidence="1" id="KW-0808">Transferase</keyword>
<protein>
    <submittedName>
        <fullName evidence="1">SAM-dependent methyltransferase</fullName>
    </submittedName>
</protein>
<name>A0A150WT93_BDEBC</name>
<dbReference type="PANTHER" id="PTHR38451">
    <property type="entry name" value="TRNA (ADENINE(22)-N(1))-METHYLTRANSFERASE"/>
    <property type="match status" value="1"/>
</dbReference>
<comment type="caution">
    <text evidence="1">The sequence shown here is derived from an EMBL/GenBank/DDBJ whole genome shotgun (WGS) entry which is preliminary data.</text>
</comment>
<dbReference type="EMBL" id="LUKE01000001">
    <property type="protein sequence ID" value="KYG67544.1"/>
    <property type="molecule type" value="Genomic_DNA"/>
</dbReference>
<accession>A0A150WT93</accession>
<dbReference type="GO" id="GO:0008168">
    <property type="term" value="F:methyltransferase activity"/>
    <property type="evidence" value="ECO:0007669"/>
    <property type="project" value="UniProtKB-KW"/>
</dbReference>
<reference evidence="1 2" key="1">
    <citation type="submission" date="2016-03" db="EMBL/GenBank/DDBJ databases">
        <authorList>
            <person name="Ploux O."/>
        </authorList>
    </citation>
    <scope>NUCLEOTIDE SEQUENCE [LARGE SCALE GENOMIC DNA]</scope>
    <source>
        <strain evidence="1 2">R0</strain>
    </source>
</reference>